<dbReference type="RefSeq" id="WP_165630462.1">
    <property type="nucleotide sequence ID" value="NZ_CP121270.1"/>
</dbReference>
<dbReference type="GO" id="GO:0016042">
    <property type="term" value="P:lipid catabolic process"/>
    <property type="evidence" value="ECO:0007669"/>
    <property type="project" value="InterPro"/>
</dbReference>
<feature type="region of interest" description="Disordered" evidence="1">
    <location>
        <begin position="28"/>
        <end position="52"/>
    </location>
</feature>
<protein>
    <submittedName>
        <fullName evidence="3">Lipase family protein</fullName>
    </submittedName>
</protein>
<feature type="chain" id="PRO_5043601233" evidence="2">
    <location>
        <begin position="28"/>
        <end position="414"/>
    </location>
</feature>
<dbReference type="AlphaFoldDB" id="A0AAX3T9Q2"/>
<sequence length="414" mass="42663">MRRGWRRVRTAGVWVVVATLGVGSVAACDSTSETDESTRSVASEAVDAPPSPSPVLVADVRRARGQIVGTDTVPDAWFAALPPGITAQRLVYRSASGLDGKSTTVSGALFVPGSAPPPGGHPLISYAHGTTGITRDCGPSDQDMMFGDLTAVADFLTAGYAVVTTDYQGLGTRPESQPPHPYLEPRTAAYNVIDAARAAQSAGLGIGGRWFAVGRSQGGGAAWSTAEEFAQYGDGAGDLVGAVAVAPLLDAGYFVTRAQEGSLSRAQRFLYPLVVHGVAQARPGVNPGDHLAGLGTEAVPVCSAGRTALAGLSVPDDAALNAVTPGAAQTLSRALEGYALPRLATNVPIAVFYGGTDPLIPVDVMEDTLARACELGDRLMRVRHDQQGHGVDPGPAMATWMRDRLAGVPAPTDC</sequence>
<name>A0AAX3T9Q2_9ACTN</name>
<dbReference type="GO" id="GO:0004806">
    <property type="term" value="F:triacylglycerol lipase activity"/>
    <property type="evidence" value="ECO:0007669"/>
    <property type="project" value="InterPro"/>
</dbReference>
<reference evidence="3" key="1">
    <citation type="submission" date="2023-04" db="EMBL/GenBank/DDBJ databases">
        <title>Complete genome sequence of a phthalic acid esters degrading bacterial strain.</title>
        <authorList>
            <person name="Weng L."/>
            <person name="Jia Y."/>
            <person name="Ren L."/>
        </authorList>
    </citation>
    <scope>NUCLEOTIDE SEQUENCE</scope>
    <source>
        <strain evidence="3">RL-LY01</strain>
    </source>
</reference>
<organism evidence="3 4">
    <name type="scientific">Gordonia hongkongensis</name>
    <dbReference type="NCBI Taxonomy" id="1701090"/>
    <lineage>
        <taxon>Bacteria</taxon>
        <taxon>Bacillati</taxon>
        <taxon>Actinomycetota</taxon>
        <taxon>Actinomycetes</taxon>
        <taxon>Mycobacteriales</taxon>
        <taxon>Gordoniaceae</taxon>
        <taxon>Gordonia</taxon>
    </lineage>
</organism>
<dbReference type="InterPro" id="IPR005152">
    <property type="entry name" value="Lipase_secreted"/>
</dbReference>
<accession>A0AAX3T9Q2</accession>
<dbReference type="PANTHER" id="PTHR34853">
    <property type="match status" value="1"/>
</dbReference>
<feature type="signal peptide" evidence="2">
    <location>
        <begin position="1"/>
        <end position="27"/>
    </location>
</feature>
<dbReference type="Pfam" id="PF03583">
    <property type="entry name" value="LIP"/>
    <property type="match status" value="1"/>
</dbReference>
<dbReference type="SUPFAM" id="SSF53474">
    <property type="entry name" value="alpha/beta-Hydrolases"/>
    <property type="match status" value="1"/>
</dbReference>
<dbReference type="Proteomes" id="UP001213504">
    <property type="component" value="Chromosome"/>
</dbReference>
<dbReference type="InterPro" id="IPR029058">
    <property type="entry name" value="AB_hydrolase_fold"/>
</dbReference>
<dbReference type="Gene3D" id="3.40.50.1820">
    <property type="entry name" value="alpha/beta hydrolase"/>
    <property type="match status" value="2"/>
</dbReference>
<evidence type="ECO:0000256" key="2">
    <source>
        <dbReference type="SAM" id="SignalP"/>
    </source>
</evidence>
<evidence type="ECO:0000313" key="4">
    <source>
        <dbReference type="Proteomes" id="UP001213504"/>
    </source>
</evidence>
<dbReference type="EMBL" id="CP121270">
    <property type="protein sequence ID" value="WFP25920.1"/>
    <property type="molecule type" value="Genomic_DNA"/>
</dbReference>
<dbReference type="PROSITE" id="PS51257">
    <property type="entry name" value="PROKAR_LIPOPROTEIN"/>
    <property type="match status" value="1"/>
</dbReference>
<proteinExistence type="predicted"/>
<gene>
    <name evidence="3" type="ORF">P9A14_05240</name>
</gene>
<evidence type="ECO:0000256" key="1">
    <source>
        <dbReference type="SAM" id="MobiDB-lite"/>
    </source>
</evidence>
<evidence type="ECO:0000313" key="3">
    <source>
        <dbReference type="EMBL" id="WFP25920.1"/>
    </source>
</evidence>
<keyword evidence="2" id="KW-0732">Signal</keyword>
<dbReference type="PANTHER" id="PTHR34853:SF1">
    <property type="entry name" value="LIPASE 5"/>
    <property type="match status" value="1"/>
</dbReference>